<proteinExistence type="predicted"/>
<dbReference type="EMBL" id="JAJSOF020000023">
    <property type="protein sequence ID" value="KAJ4435433.1"/>
    <property type="molecule type" value="Genomic_DNA"/>
</dbReference>
<evidence type="ECO:0000313" key="2">
    <source>
        <dbReference type="Proteomes" id="UP001148838"/>
    </source>
</evidence>
<organism evidence="1 2">
    <name type="scientific">Periplaneta americana</name>
    <name type="common">American cockroach</name>
    <name type="synonym">Blatta americana</name>
    <dbReference type="NCBI Taxonomy" id="6978"/>
    <lineage>
        <taxon>Eukaryota</taxon>
        <taxon>Metazoa</taxon>
        <taxon>Ecdysozoa</taxon>
        <taxon>Arthropoda</taxon>
        <taxon>Hexapoda</taxon>
        <taxon>Insecta</taxon>
        <taxon>Pterygota</taxon>
        <taxon>Neoptera</taxon>
        <taxon>Polyneoptera</taxon>
        <taxon>Dictyoptera</taxon>
        <taxon>Blattodea</taxon>
        <taxon>Blattoidea</taxon>
        <taxon>Blattidae</taxon>
        <taxon>Blattinae</taxon>
        <taxon>Periplaneta</taxon>
    </lineage>
</organism>
<reference evidence="1 2" key="1">
    <citation type="journal article" date="2022" name="Allergy">
        <title>Genome assembly and annotation of Periplaneta americana reveal a comprehensive cockroach allergen profile.</title>
        <authorList>
            <person name="Wang L."/>
            <person name="Xiong Q."/>
            <person name="Saelim N."/>
            <person name="Wang L."/>
            <person name="Nong W."/>
            <person name="Wan A.T."/>
            <person name="Shi M."/>
            <person name="Liu X."/>
            <person name="Cao Q."/>
            <person name="Hui J.H.L."/>
            <person name="Sookrung N."/>
            <person name="Leung T.F."/>
            <person name="Tungtrongchitr A."/>
            <person name="Tsui S.K.W."/>
        </authorList>
    </citation>
    <scope>NUCLEOTIDE SEQUENCE [LARGE SCALE GENOMIC DNA]</scope>
    <source>
        <strain evidence="1">PWHHKU_190912</strain>
    </source>
</reference>
<accession>A0ABQ8SMP3</accession>
<name>A0ABQ8SMP3_PERAM</name>
<sequence>MVASAAEGRITSSSIISKPKGSFITKYQPVLEMLFSEFETRFHDINEMNVEMLIFENPFAVKPKKLH</sequence>
<protein>
    <submittedName>
        <fullName evidence="1">Uncharacterized protein</fullName>
    </submittedName>
</protein>
<dbReference type="Proteomes" id="UP001148838">
    <property type="component" value="Unassembled WGS sequence"/>
</dbReference>
<comment type="caution">
    <text evidence="1">The sequence shown here is derived from an EMBL/GenBank/DDBJ whole genome shotgun (WGS) entry which is preliminary data.</text>
</comment>
<gene>
    <name evidence="1" type="ORF">ANN_18048</name>
</gene>
<evidence type="ECO:0000313" key="1">
    <source>
        <dbReference type="EMBL" id="KAJ4435433.1"/>
    </source>
</evidence>
<keyword evidence="2" id="KW-1185">Reference proteome</keyword>